<feature type="compositionally biased region" description="Basic and acidic residues" evidence="1">
    <location>
        <begin position="129"/>
        <end position="148"/>
    </location>
</feature>
<feature type="compositionally biased region" description="Basic and acidic residues" evidence="1">
    <location>
        <begin position="272"/>
        <end position="282"/>
    </location>
</feature>
<sequence>MSRRERGSESRRHRSGFDREPSPKRSRRDGKPETERVTIDSNLDQKNRRRLQDALPLETPSGPDSAKVESGGVSKETEQKPNEHGEGSKHSSKPTEVPWSRAVDTVSSEAKHDERGNAGQVGRSFGRRSATERRFRDSKDDRGERTENKAATYDSRQRDEKPRGKGDDKSVWGHDGFLKMEAEPPPPVRKRPAFREKKIPVETDNPDKATVEPARSNHSHRPLSISERREERDRNPRYVDRPERPAAGNREVKKSDLASRERFGGDGGGNYRGRERFSDRQSYRPSGTRGEKWKHDLFDDTNRSPTKKNEEDQIAKIEALLAS</sequence>
<dbReference type="AlphaFoldDB" id="A0A8X7Z9V6"/>
<comment type="caution">
    <text evidence="2">The sequence shown here is derived from an EMBL/GenBank/DDBJ whole genome shotgun (WGS) entry which is preliminary data.</text>
</comment>
<proteinExistence type="predicted"/>
<organism evidence="2 3">
    <name type="scientific">Populus tomentosa</name>
    <name type="common">Chinese white poplar</name>
    <dbReference type="NCBI Taxonomy" id="118781"/>
    <lineage>
        <taxon>Eukaryota</taxon>
        <taxon>Viridiplantae</taxon>
        <taxon>Streptophyta</taxon>
        <taxon>Embryophyta</taxon>
        <taxon>Tracheophyta</taxon>
        <taxon>Spermatophyta</taxon>
        <taxon>Magnoliopsida</taxon>
        <taxon>eudicotyledons</taxon>
        <taxon>Gunneridae</taxon>
        <taxon>Pentapetalae</taxon>
        <taxon>rosids</taxon>
        <taxon>fabids</taxon>
        <taxon>Malpighiales</taxon>
        <taxon>Salicaceae</taxon>
        <taxon>Saliceae</taxon>
        <taxon>Populus</taxon>
    </lineage>
</organism>
<feature type="compositionally biased region" description="Basic and acidic residues" evidence="1">
    <location>
        <begin position="193"/>
        <end position="210"/>
    </location>
</feature>
<feature type="compositionally biased region" description="Basic and acidic residues" evidence="1">
    <location>
        <begin position="226"/>
        <end position="264"/>
    </location>
</feature>
<keyword evidence="3" id="KW-1185">Reference proteome</keyword>
<evidence type="ECO:0000313" key="2">
    <source>
        <dbReference type="EMBL" id="KAG6762603.1"/>
    </source>
</evidence>
<protein>
    <recommendedName>
        <fullName evidence="4">Btz domain-containing protein</fullName>
    </recommendedName>
</protein>
<dbReference type="PANTHER" id="PTHR36364">
    <property type="entry name" value="OS03G0203000 PROTEIN"/>
    <property type="match status" value="1"/>
</dbReference>
<dbReference type="OrthoDB" id="1920561at2759"/>
<reference evidence="2" key="1">
    <citation type="journal article" date="2020" name="bioRxiv">
        <title>Hybrid origin of Populus tomentosa Carr. identified through genome sequencing and phylogenomic analysis.</title>
        <authorList>
            <person name="An X."/>
            <person name="Gao K."/>
            <person name="Chen Z."/>
            <person name="Li J."/>
            <person name="Yang X."/>
            <person name="Yang X."/>
            <person name="Zhou J."/>
            <person name="Guo T."/>
            <person name="Zhao T."/>
            <person name="Huang S."/>
            <person name="Miao D."/>
            <person name="Khan W.U."/>
            <person name="Rao P."/>
            <person name="Ye M."/>
            <person name="Lei B."/>
            <person name="Liao W."/>
            <person name="Wang J."/>
            <person name="Ji L."/>
            <person name="Li Y."/>
            <person name="Guo B."/>
            <person name="Mustafa N.S."/>
            <person name="Li S."/>
            <person name="Yun Q."/>
            <person name="Keller S.R."/>
            <person name="Mao J."/>
            <person name="Zhang R."/>
            <person name="Strauss S.H."/>
        </authorList>
    </citation>
    <scope>NUCLEOTIDE SEQUENCE</scope>
    <source>
        <strain evidence="2">GM15</strain>
        <tissue evidence="2">Leaf</tissue>
    </source>
</reference>
<name>A0A8X7Z9V6_POPTO</name>
<dbReference type="EMBL" id="JAAWWB010000017">
    <property type="protein sequence ID" value="KAG6762603.1"/>
    <property type="molecule type" value="Genomic_DNA"/>
</dbReference>
<feature type="compositionally biased region" description="Basic and acidic residues" evidence="1">
    <location>
        <begin position="75"/>
        <end position="89"/>
    </location>
</feature>
<evidence type="ECO:0000256" key="1">
    <source>
        <dbReference type="SAM" id="MobiDB-lite"/>
    </source>
</evidence>
<dbReference type="Proteomes" id="UP000886885">
    <property type="component" value="Chromosome 9A"/>
</dbReference>
<feature type="compositionally biased region" description="Basic and acidic residues" evidence="1">
    <location>
        <begin position="1"/>
        <end position="52"/>
    </location>
</feature>
<accession>A0A8X7Z9V6</accession>
<dbReference type="PANTHER" id="PTHR36364:SF1">
    <property type="entry name" value="OS03G0203000 PROTEIN"/>
    <property type="match status" value="1"/>
</dbReference>
<evidence type="ECO:0008006" key="4">
    <source>
        <dbReference type="Google" id="ProtNLM"/>
    </source>
</evidence>
<feature type="compositionally biased region" description="Basic and acidic residues" evidence="1">
    <location>
        <begin position="289"/>
        <end position="312"/>
    </location>
</feature>
<feature type="compositionally biased region" description="Basic and acidic residues" evidence="1">
    <location>
        <begin position="155"/>
        <end position="182"/>
    </location>
</feature>
<gene>
    <name evidence="2" type="ORF">POTOM_033115</name>
</gene>
<feature type="region of interest" description="Disordered" evidence="1">
    <location>
        <begin position="1"/>
        <end position="312"/>
    </location>
</feature>
<evidence type="ECO:0000313" key="3">
    <source>
        <dbReference type="Proteomes" id="UP000886885"/>
    </source>
</evidence>